<keyword evidence="2" id="KW-1185">Reference proteome</keyword>
<accession>A0ACB8SFI5</accession>
<comment type="caution">
    <text evidence="1">The sequence shown here is derived from an EMBL/GenBank/DDBJ whole genome shotgun (WGS) entry which is preliminary data.</text>
</comment>
<sequence length="101" mass="11259">MAEFPHSTGVDAYHDHSTASSYLFLFTFKIKITVAIETFRVRIYFTFELKCGAAVSPHPADNQVNTLDSKQDIMPLTEVLEAKGPIRSTFLSPYLSAQPCS</sequence>
<name>A0ACB8SFI5_9AGAM</name>
<evidence type="ECO:0000313" key="1">
    <source>
        <dbReference type="EMBL" id="KAI0055279.1"/>
    </source>
</evidence>
<dbReference type="Proteomes" id="UP000814140">
    <property type="component" value="Unassembled WGS sequence"/>
</dbReference>
<proteinExistence type="predicted"/>
<reference evidence="1" key="2">
    <citation type="journal article" date="2022" name="New Phytol.">
        <title>Evolutionary transition to the ectomycorrhizal habit in the genomes of a hyperdiverse lineage of mushroom-forming fungi.</title>
        <authorList>
            <person name="Looney B."/>
            <person name="Miyauchi S."/>
            <person name="Morin E."/>
            <person name="Drula E."/>
            <person name="Courty P.E."/>
            <person name="Kohler A."/>
            <person name="Kuo A."/>
            <person name="LaButti K."/>
            <person name="Pangilinan J."/>
            <person name="Lipzen A."/>
            <person name="Riley R."/>
            <person name="Andreopoulos W."/>
            <person name="He G."/>
            <person name="Johnson J."/>
            <person name="Nolan M."/>
            <person name="Tritt A."/>
            <person name="Barry K.W."/>
            <person name="Grigoriev I.V."/>
            <person name="Nagy L.G."/>
            <person name="Hibbett D."/>
            <person name="Henrissat B."/>
            <person name="Matheny P.B."/>
            <person name="Labbe J."/>
            <person name="Martin F.M."/>
        </authorList>
    </citation>
    <scope>NUCLEOTIDE SEQUENCE</scope>
    <source>
        <strain evidence="1">HHB10654</strain>
    </source>
</reference>
<evidence type="ECO:0000313" key="2">
    <source>
        <dbReference type="Proteomes" id="UP000814140"/>
    </source>
</evidence>
<gene>
    <name evidence="1" type="ORF">BV25DRAFT_1921956</name>
</gene>
<reference evidence="1" key="1">
    <citation type="submission" date="2021-03" db="EMBL/GenBank/DDBJ databases">
        <authorList>
            <consortium name="DOE Joint Genome Institute"/>
            <person name="Ahrendt S."/>
            <person name="Looney B.P."/>
            <person name="Miyauchi S."/>
            <person name="Morin E."/>
            <person name="Drula E."/>
            <person name="Courty P.E."/>
            <person name="Chicoki N."/>
            <person name="Fauchery L."/>
            <person name="Kohler A."/>
            <person name="Kuo A."/>
            <person name="Labutti K."/>
            <person name="Pangilinan J."/>
            <person name="Lipzen A."/>
            <person name="Riley R."/>
            <person name="Andreopoulos W."/>
            <person name="He G."/>
            <person name="Johnson J."/>
            <person name="Barry K.W."/>
            <person name="Grigoriev I.V."/>
            <person name="Nagy L."/>
            <person name="Hibbett D."/>
            <person name="Henrissat B."/>
            <person name="Matheny P.B."/>
            <person name="Labbe J."/>
            <person name="Martin F."/>
        </authorList>
    </citation>
    <scope>NUCLEOTIDE SEQUENCE</scope>
    <source>
        <strain evidence="1">HHB10654</strain>
    </source>
</reference>
<protein>
    <submittedName>
        <fullName evidence="1">Uncharacterized protein</fullName>
    </submittedName>
</protein>
<dbReference type="EMBL" id="MU277300">
    <property type="protein sequence ID" value="KAI0055279.1"/>
    <property type="molecule type" value="Genomic_DNA"/>
</dbReference>
<organism evidence="1 2">
    <name type="scientific">Artomyces pyxidatus</name>
    <dbReference type="NCBI Taxonomy" id="48021"/>
    <lineage>
        <taxon>Eukaryota</taxon>
        <taxon>Fungi</taxon>
        <taxon>Dikarya</taxon>
        <taxon>Basidiomycota</taxon>
        <taxon>Agaricomycotina</taxon>
        <taxon>Agaricomycetes</taxon>
        <taxon>Russulales</taxon>
        <taxon>Auriscalpiaceae</taxon>
        <taxon>Artomyces</taxon>
    </lineage>
</organism>